<feature type="compositionally biased region" description="Acidic residues" evidence="5">
    <location>
        <begin position="139"/>
        <end position="157"/>
    </location>
</feature>
<accession>A0ABT5TYF8</accession>
<protein>
    <submittedName>
        <fullName evidence="9">LPXTG cell wall anchor domain-containing protein</fullName>
    </submittedName>
</protein>
<sequence length="202" mass="20161">MNTRRAVTTAAAAAVLALVPTAAVATTYGEPDGALAVSDATPELCEPFDVEVDGWDEVTEITLTITSDDAPDSAIAIAGAIAGVVVEGTSGTGSADDEGDRTFVVTLCEEGEYLLAAEDQDGTDIGSATVRVSAADGAVDVDDEQPVIGGDDDDDEQPAASGGTLPDTGSSVDLPLVAGAAAFLLTGAGLLFLARRRFAGQG</sequence>
<feature type="region of interest" description="Disordered" evidence="5">
    <location>
        <begin position="139"/>
        <end position="168"/>
    </location>
</feature>
<reference evidence="9" key="1">
    <citation type="submission" date="2023-02" db="EMBL/GenBank/DDBJ databases">
        <title>Georgenia sp.10Sc9-8, isolated from a soil sample collected from the Taklamakan desert.</title>
        <authorList>
            <person name="Liu S."/>
        </authorList>
    </citation>
    <scope>NUCLEOTIDE SEQUENCE</scope>
    <source>
        <strain evidence="9">10Sc9-8</strain>
    </source>
</reference>
<dbReference type="Pfam" id="PF00746">
    <property type="entry name" value="Gram_pos_anchor"/>
    <property type="match status" value="1"/>
</dbReference>
<keyword evidence="10" id="KW-1185">Reference proteome</keyword>
<dbReference type="EMBL" id="JARACI010001042">
    <property type="protein sequence ID" value="MDD9207091.1"/>
    <property type="molecule type" value="Genomic_DNA"/>
</dbReference>
<feature type="chain" id="PRO_5047177037" evidence="7">
    <location>
        <begin position="26"/>
        <end position="202"/>
    </location>
</feature>
<evidence type="ECO:0000256" key="2">
    <source>
        <dbReference type="ARBA" id="ARBA00022525"/>
    </source>
</evidence>
<evidence type="ECO:0000256" key="3">
    <source>
        <dbReference type="ARBA" id="ARBA00022729"/>
    </source>
</evidence>
<evidence type="ECO:0000256" key="5">
    <source>
        <dbReference type="SAM" id="MobiDB-lite"/>
    </source>
</evidence>
<dbReference type="NCBIfam" id="TIGR01167">
    <property type="entry name" value="LPXTG_anchor"/>
    <property type="match status" value="1"/>
</dbReference>
<dbReference type="PROSITE" id="PS50847">
    <property type="entry name" value="GRAM_POS_ANCHORING"/>
    <property type="match status" value="1"/>
</dbReference>
<evidence type="ECO:0000313" key="10">
    <source>
        <dbReference type="Proteomes" id="UP001165561"/>
    </source>
</evidence>
<dbReference type="Proteomes" id="UP001165561">
    <property type="component" value="Unassembled WGS sequence"/>
</dbReference>
<evidence type="ECO:0000259" key="8">
    <source>
        <dbReference type="PROSITE" id="PS50847"/>
    </source>
</evidence>
<keyword evidence="6" id="KW-0472">Membrane</keyword>
<dbReference type="InterPro" id="IPR019931">
    <property type="entry name" value="LPXTG_anchor"/>
</dbReference>
<comment type="caution">
    <text evidence="9">The sequence shown here is derived from an EMBL/GenBank/DDBJ whole genome shotgun (WGS) entry which is preliminary data.</text>
</comment>
<evidence type="ECO:0000256" key="4">
    <source>
        <dbReference type="ARBA" id="ARBA00023088"/>
    </source>
</evidence>
<keyword evidence="6" id="KW-0812">Transmembrane</keyword>
<proteinExistence type="predicted"/>
<keyword evidence="2" id="KW-0964">Secreted</keyword>
<evidence type="ECO:0000256" key="1">
    <source>
        <dbReference type="ARBA" id="ARBA00022512"/>
    </source>
</evidence>
<feature type="transmembrane region" description="Helical" evidence="6">
    <location>
        <begin position="174"/>
        <end position="194"/>
    </location>
</feature>
<evidence type="ECO:0000256" key="6">
    <source>
        <dbReference type="SAM" id="Phobius"/>
    </source>
</evidence>
<feature type="domain" description="Gram-positive cocci surface proteins LPxTG" evidence="8">
    <location>
        <begin position="165"/>
        <end position="202"/>
    </location>
</feature>
<gene>
    <name evidence="9" type="ORF">PU560_11545</name>
</gene>
<keyword evidence="4" id="KW-0572">Peptidoglycan-anchor</keyword>
<keyword evidence="1" id="KW-0134">Cell wall</keyword>
<evidence type="ECO:0000256" key="7">
    <source>
        <dbReference type="SAM" id="SignalP"/>
    </source>
</evidence>
<feature type="signal peptide" evidence="7">
    <location>
        <begin position="1"/>
        <end position="25"/>
    </location>
</feature>
<keyword evidence="6" id="KW-1133">Transmembrane helix</keyword>
<keyword evidence="3 7" id="KW-0732">Signal</keyword>
<organism evidence="9 10">
    <name type="scientific">Georgenia halotolerans</name>
    <dbReference type="NCBI Taxonomy" id="3028317"/>
    <lineage>
        <taxon>Bacteria</taxon>
        <taxon>Bacillati</taxon>
        <taxon>Actinomycetota</taxon>
        <taxon>Actinomycetes</taxon>
        <taxon>Micrococcales</taxon>
        <taxon>Bogoriellaceae</taxon>
        <taxon>Georgenia</taxon>
    </lineage>
</organism>
<name>A0ABT5TYF8_9MICO</name>
<evidence type="ECO:0000313" key="9">
    <source>
        <dbReference type="EMBL" id="MDD9207091.1"/>
    </source>
</evidence>